<evidence type="ECO:0000313" key="5">
    <source>
        <dbReference type="Proteomes" id="UP001210609"/>
    </source>
</evidence>
<evidence type="ECO:0008006" key="6">
    <source>
        <dbReference type="Google" id="ProtNLM"/>
    </source>
</evidence>
<reference evidence="2 4" key="1">
    <citation type="submission" date="2019-12" db="EMBL/GenBank/DDBJ databases">
        <title>Whole genome shotgun sequence of Streptomyces libani subsp. libani NBRC 13452.</title>
        <authorList>
            <person name="Ichikawa N."/>
            <person name="Kimura A."/>
            <person name="Kitahashi Y."/>
            <person name="Komaki H."/>
            <person name="Tamura T."/>
        </authorList>
    </citation>
    <scope>NUCLEOTIDE SEQUENCE [LARGE SCALE GENOMIC DNA]</scope>
    <source>
        <strain evidence="2 4">NBRC 13452</strain>
    </source>
</reference>
<protein>
    <recommendedName>
        <fullName evidence="6">YcaO domain-containing protein</fullName>
    </recommendedName>
</protein>
<sequence>MRPRLKDDAYFTRVDEGLVWLTPAGMLTVKEPSVATMVERLAPRLNGRHTVDELTARLPERTRRLVVDLLDVLVRQGLVEDARPGRTPTARAEPDAAFVQQVTGDPDPDLALHRYRNGRALVIGPDPLLSHCVRALSASGVTRVETVLYEGGAAPDDAVHALVQDGIDFALHLFGSTGLSHASALAGVCADRDIPLVQGLVSEQEVLVGPCATADWTSVWRRLRPEDRKPFEAEPGPPSGAAGRVLANHMVFRLFRCVTGAATSEDQRLCSFATRTLETRRREVLPHFSVRTARPESRADFVRTVRELRCGRGGTEAEFSTRAVQAIDARFGPIRDLAEDELPQLPLRQARALIAVPSWVDGPVVVTASGPDFATARHRTALKAIGTYGAMTVDPRRLQVRSRSGGRLPDEPDDIIRLIRAGEADARLWGVRLDDAQPCLVDAREAFPVLSEGSTLPTGLGFGLDWMAMTSVAVLAQCRATVLADRRELTGPRIGHEVIDADPVSKRYRRLLTALGHDLRLIDLSGQAGVPTVAVMVHGAAVQVRCGLRLGEAVRASLEDVLVAAQSGRPLSSPGPQVRESAAQWSPPQDASLDDAVSALRQTGRTPVLIPLNHDPAMNRITPYAGNVVLINE</sequence>
<name>A0A640TV67_STRNI</name>
<keyword evidence="5" id="KW-1185">Reference proteome</keyword>
<dbReference type="AlphaFoldDB" id="A0A640TV67"/>
<evidence type="ECO:0000256" key="1">
    <source>
        <dbReference type="SAM" id="MobiDB-lite"/>
    </source>
</evidence>
<evidence type="ECO:0000313" key="4">
    <source>
        <dbReference type="Proteomes" id="UP000429552"/>
    </source>
</evidence>
<organism evidence="2 4">
    <name type="scientific">Streptomyces nigrescens</name>
    <dbReference type="NCBI Taxonomy" id="1920"/>
    <lineage>
        <taxon>Bacteria</taxon>
        <taxon>Bacillati</taxon>
        <taxon>Actinomycetota</taxon>
        <taxon>Actinomycetes</taxon>
        <taxon>Kitasatosporales</taxon>
        <taxon>Streptomycetaceae</taxon>
        <taxon>Streptomyces</taxon>
    </lineage>
</organism>
<feature type="region of interest" description="Disordered" evidence="1">
    <location>
        <begin position="568"/>
        <end position="591"/>
    </location>
</feature>
<accession>A0A640TV67</accession>
<dbReference type="Proteomes" id="UP000429552">
    <property type="component" value="Unassembled WGS sequence"/>
</dbReference>
<evidence type="ECO:0000313" key="3">
    <source>
        <dbReference type="EMBL" id="WAU01154.1"/>
    </source>
</evidence>
<gene>
    <name evidence="2" type="ORF">Sliba_75070</name>
    <name evidence="3" type="ORF">STRLI_007468</name>
</gene>
<dbReference type="EMBL" id="BLIP01000003">
    <property type="protein sequence ID" value="GFE27054.1"/>
    <property type="molecule type" value="Genomic_DNA"/>
</dbReference>
<evidence type="ECO:0000313" key="2">
    <source>
        <dbReference type="EMBL" id="GFE27054.1"/>
    </source>
</evidence>
<dbReference type="Proteomes" id="UP001210609">
    <property type="component" value="Chromosome"/>
</dbReference>
<dbReference type="RefSeq" id="WP_159491600.1">
    <property type="nucleotide sequence ID" value="NZ_BLIP01000003.1"/>
</dbReference>
<dbReference type="EMBL" id="CP114202">
    <property type="protein sequence ID" value="WAU01154.1"/>
    <property type="molecule type" value="Genomic_DNA"/>
</dbReference>
<reference evidence="3 5" key="2">
    <citation type="submission" date="2022-12" db="EMBL/GenBank/DDBJ databases">
        <authorList>
            <person name="Ruckert C."/>
            <person name="Busche T."/>
            <person name="Kalinowski J."/>
            <person name="Wittmann C."/>
        </authorList>
    </citation>
    <scope>NUCLEOTIDE SEQUENCE [LARGE SCALE GENOMIC DNA]</scope>
    <source>
        <strain evidence="3 5">DSM 40555</strain>
    </source>
</reference>
<proteinExistence type="predicted"/>